<evidence type="ECO:0000313" key="1">
    <source>
        <dbReference type="EMBL" id="OLY78663.1"/>
    </source>
</evidence>
<protein>
    <submittedName>
        <fullName evidence="1">Uncharacterized protein</fullName>
    </submittedName>
</protein>
<accession>A0A1R0GP41</accession>
<evidence type="ECO:0000313" key="2">
    <source>
        <dbReference type="Proteomes" id="UP000187455"/>
    </source>
</evidence>
<comment type="caution">
    <text evidence="1">The sequence shown here is derived from an EMBL/GenBank/DDBJ whole genome shotgun (WGS) entry which is preliminary data.</text>
</comment>
<reference evidence="1 2" key="1">
    <citation type="journal article" date="2016" name="Mol. Biol. Evol.">
        <title>Genome-Wide Survey of Gut Fungi (Harpellales) Reveals the First Horizontally Transferred Ubiquitin Gene from a Mosquito Host.</title>
        <authorList>
            <person name="Wang Y."/>
            <person name="White M.M."/>
            <person name="Kvist S."/>
            <person name="Moncalvo J.M."/>
        </authorList>
    </citation>
    <scope>NUCLEOTIDE SEQUENCE [LARGE SCALE GENOMIC DNA]</scope>
    <source>
        <strain evidence="1 2">ALG-7-W6</strain>
    </source>
</reference>
<dbReference type="EMBL" id="LSSL01005789">
    <property type="protein sequence ID" value="OLY78663.1"/>
    <property type="molecule type" value="Genomic_DNA"/>
</dbReference>
<organism evidence="1 2">
    <name type="scientific">Smittium mucronatum</name>
    <dbReference type="NCBI Taxonomy" id="133383"/>
    <lineage>
        <taxon>Eukaryota</taxon>
        <taxon>Fungi</taxon>
        <taxon>Fungi incertae sedis</taxon>
        <taxon>Zoopagomycota</taxon>
        <taxon>Kickxellomycotina</taxon>
        <taxon>Harpellomycetes</taxon>
        <taxon>Harpellales</taxon>
        <taxon>Legeriomycetaceae</taxon>
        <taxon>Smittium</taxon>
    </lineage>
</organism>
<feature type="non-terminal residue" evidence="1">
    <location>
        <position position="64"/>
    </location>
</feature>
<keyword evidence="2" id="KW-1185">Reference proteome</keyword>
<name>A0A1R0GP41_9FUNG</name>
<dbReference type="Proteomes" id="UP000187455">
    <property type="component" value="Unassembled WGS sequence"/>
</dbReference>
<gene>
    <name evidence="1" type="ORF">AYI68_g7281</name>
</gene>
<dbReference type="AlphaFoldDB" id="A0A1R0GP41"/>
<proteinExistence type="predicted"/>
<sequence length="64" mass="6668">MISGASQADAAILVVDSTVAGSQVACCGSQQDGEVAVVERTVRRNQNEASTIPSDVWVCKERCA</sequence>